<feature type="compositionally biased region" description="Low complexity" evidence="1">
    <location>
        <begin position="11"/>
        <end position="28"/>
    </location>
</feature>
<dbReference type="GO" id="GO:0003743">
    <property type="term" value="F:translation initiation factor activity"/>
    <property type="evidence" value="ECO:0007669"/>
    <property type="project" value="UniProtKB-KW"/>
</dbReference>
<dbReference type="AlphaFoldDB" id="A0A1E1XTQ8"/>
<organism evidence="2">
    <name type="scientific">Amblyomma sculptum</name>
    <name type="common">Tick</name>
    <dbReference type="NCBI Taxonomy" id="1581419"/>
    <lineage>
        <taxon>Eukaryota</taxon>
        <taxon>Metazoa</taxon>
        <taxon>Ecdysozoa</taxon>
        <taxon>Arthropoda</taxon>
        <taxon>Chelicerata</taxon>
        <taxon>Arachnida</taxon>
        <taxon>Acari</taxon>
        <taxon>Parasitiformes</taxon>
        <taxon>Ixodida</taxon>
        <taxon>Ixodoidea</taxon>
        <taxon>Ixodidae</taxon>
        <taxon>Amblyomminae</taxon>
        <taxon>Amblyomma</taxon>
    </lineage>
</organism>
<reference evidence="2" key="2">
    <citation type="journal article" date="2017" name="Front. Cell. Infect. Microbiol.">
        <title>Analysis of the Salivary Gland Transcriptome of Unfed and Partially Fed Amblyomma sculptum Ticks and Descriptive Proteome of the Saliva.</title>
        <authorList>
            <person name="Esteves E."/>
            <person name="Maruyama S.R."/>
            <person name="Kawahara R."/>
            <person name="Fujita A."/>
            <person name="Martins L.A."/>
            <person name="Righi A.A."/>
            <person name="Costa F.B."/>
            <person name="Palmisano G."/>
            <person name="Labruna M.B."/>
            <person name="Sa-Nunes A."/>
            <person name="Ribeiro J.M.C."/>
            <person name="Fogaca A.C."/>
        </authorList>
    </citation>
    <scope>NUCLEOTIDE SEQUENCE</scope>
</reference>
<feature type="compositionally biased region" description="Pro residues" evidence="1">
    <location>
        <begin position="1"/>
        <end position="10"/>
    </location>
</feature>
<reference evidence="2" key="1">
    <citation type="submission" date="2016-09" db="EMBL/GenBank/DDBJ databases">
        <authorList>
            <person name="Capua I."/>
            <person name="De Benedictis P."/>
            <person name="Joannis T."/>
            <person name="Lombin L.H."/>
            <person name="Cattoli G."/>
        </authorList>
    </citation>
    <scope>NUCLEOTIDE SEQUENCE</scope>
</reference>
<name>A0A1E1XTQ8_AMBSC</name>
<accession>A0A1E1XTQ8</accession>
<keyword evidence="2" id="KW-0648">Protein biosynthesis</keyword>
<protein>
    <submittedName>
        <fullName evidence="2">Putative translation initiation factor if-2</fullName>
    </submittedName>
</protein>
<evidence type="ECO:0000256" key="1">
    <source>
        <dbReference type="SAM" id="MobiDB-lite"/>
    </source>
</evidence>
<keyword evidence="2" id="KW-0396">Initiation factor</keyword>
<proteinExistence type="evidence at transcript level"/>
<feature type="non-terminal residue" evidence="2">
    <location>
        <position position="1"/>
    </location>
</feature>
<dbReference type="EMBL" id="GFAA01000948">
    <property type="protein sequence ID" value="JAU02487.1"/>
    <property type="molecule type" value="mRNA"/>
</dbReference>
<feature type="region of interest" description="Disordered" evidence="1">
    <location>
        <begin position="1"/>
        <end position="106"/>
    </location>
</feature>
<feature type="compositionally biased region" description="Polar residues" evidence="1">
    <location>
        <begin position="39"/>
        <end position="53"/>
    </location>
</feature>
<evidence type="ECO:0000313" key="2">
    <source>
        <dbReference type="EMBL" id="JAU02487.1"/>
    </source>
</evidence>
<sequence length="106" mass="11038">SQRPYSPPAPSQQVQSSVSQPSTSSSASITPKDAPSLPPTATKSGGASPSLSADPSKRPGTAIGSSGRPLPTKPGHGRPLFHGIRPQSRPVPRPGLRPFRRPFRGR</sequence>